<organism evidence="2 3">
    <name type="scientific">Maribacter ulvicola</name>
    <dbReference type="NCBI Taxonomy" id="228959"/>
    <lineage>
        <taxon>Bacteria</taxon>
        <taxon>Pseudomonadati</taxon>
        <taxon>Bacteroidota</taxon>
        <taxon>Flavobacteriia</taxon>
        <taxon>Flavobacteriales</taxon>
        <taxon>Flavobacteriaceae</taxon>
        <taxon>Maribacter</taxon>
    </lineage>
</organism>
<dbReference type="Gene3D" id="3.30.565.10">
    <property type="entry name" value="Histidine kinase-like ATPase, C-terminal domain"/>
    <property type="match status" value="1"/>
</dbReference>
<evidence type="ECO:0000256" key="1">
    <source>
        <dbReference type="SAM" id="MobiDB-lite"/>
    </source>
</evidence>
<dbReference type="OrthoDB" id="8765545at2"/>
<dbReference type="Pfam" id="PF13589">
    <property type="entry name" value="HATPase_c_3"/>
    <property type="match status" value="1"/>
</dbReference>
<keyword evidence="2" id="KW-0418">Kinase</keyword>
<dbReference type="InterPro" id="IPR036890">
    <property type="entry name" value="HATPase_C_sf"/>
</dbReference>
<name>A0A1N6Q9E4_9FLAO</name>
<dbReference type="SUPFAM" id="SSF55874">
    <property type="entry name" value="ATPase domain of HSP90 chaperone/DNA topoisomerase II/histidine kinase"/>
    <property type="match status" value="1"/>
</dbReference>
<sequence length="651" mass="75743">MPKIIDVGVEQDHIESLTRASGITAISELIWNSLDADSTEIKIEYVKNKLGGYENLTVIDNGLGIEYARAQDVFGRLGGSEKKLKNTSPSGRHYHGKEGKGRYKSLALGDLVKFTSVYQNGESLKEFTVTFDRNNLSHSNFSDLKTLPNGNTETGFKVEIQNVNQENVNQALDVKFRKEIEQKFASYWINYSDFNIYFNGNKLEFESLIKNTDETDFLVEDGELSYRFVIKVIEWSFDIKKKTYLCNTKGVPFKELNLGIRSTIPISIFIQSLYVEKLHRENLIDLENFDDILQGAYGEAKKFAREYVRKRLHLYSGEFINELKSKGLYPYKENADSLVEESKRQVFDIVALQVNEYLPDFENQDDKSKKFTLSLIKEALEKDSSSLQRILTEVIELPDEKREELVEILEETSLSSIIDTMTEIKNRLRFINGLEELIYNKVLNKNVLERKHLHKILVNETWLFGDEYTYGVDDITLKNVLKEYLKHLGRTDFEEIVTSEPNTELKIIPDVCLWRQFPQGLPGHKTNLIIELKKPKVDAGVEELMQIKLYASRICNDKRFPKEKTKWKFLLITKDVKPDIEPELEQTDRKYGHVVATDLYDVYVLTWGHIFNEARTRYEFIKDKLNLNLMDNKQNLDYLKSKYSEYLPNQL</sequence>
<evidence type="ECO:0000313" key="2">
    <source>
        <dbReference type="EMBL" id="SIQ13169.1"/>
    </source>
</evidence>
<keyword evidence="2" id="KW-0808">Transferase</keyword>
<dbReference type="STRING" id="228959.SAMN05421797_101801"/>
<gene>
    <name evidence="2" type="ORF">SAMN05421797_101801</name>
</gene>
<dbReference type="GO" id="GO:0016301">
    <property type="term" value="F:kinase activity"/>
    <property type="evidence" value="ECO:0007669"/>
    <property type="project" value="UniProtKB-KW"/>
</dbReference>
<proteinExistence type="predicted"/>
<evidence type="ECO:0000313" key="3">
    <source>
        <dbReference type="Proteomes" id="UP000186953"/>
    </source>
</evidence>
<dbReference type="AlphaFoldDB" id="A0A1N6Q9E4"/>
<keyword evidence="3" id="KW-1185">Reference proteome</keyword>
<dbReference type="EMBL" id="FTMA01000001">
    <property type="protein sequence ID" value="SIQ13169.1"/>
    <property type="molecule type" value="Genomic_DNA"/>
</dbReference>
<reference evidence="3" key="1">
    <citation type="submission" date="2017-01" db="EMBL/GenBank/DDBJ databases">
        <authorList>
            <person name="Varghese N."/>
            <person name="Submissions S."/>
        </authorList>
    </citation>
    <scope>NUCLEOTIDE SEQUENCE [LARGE SCALE GENOMIC DNA]</scope>
    <source>
        <strain evidence="3">DSM 15366</strain>
    </source>
</reference>
<accession>A0A1N6Q9E4</accession>
<feature type="region of interest" description="Disordered" evidence="1">
    <location>
        <begin position="79"/>
        <end position="98"/>
    </location>
</feature>
<dbReference type="Proteomes" id="UP000186953">
    <property type="component" value="Unassembled WGS sequence"/>
</dbReference>
<protein>
    <submittedName>
        <fullName evidence="2">Histidine kinase-, DNA gyrase B-, and HSP90-like ATPase</fullName>
    </submittedName>
</protein>
<dbReference type="RefSeq" id="WP_076547010.1">
    <property type="nucleotide sequence ID" value="NZ_FTMA01000001.1"/>
</dbReference>